<reference evidence="2" key="1">
    <citation type="submission" date="2022-07" db="EMBL/GenBank/DDBJ databases">
        <title>Genome Sequence of Physisporinus lineatus.</title>
        <authorList>
            <person name="Buettner E."/>
        </authorList>
    </citation>
    <scope>NUCLEOTIDE SEQUENCE</scope>
    <source>
        <strain evidence="2">VT162</strain>
    </source>
</reference>
<dbReference type="AlphaFoldDB" id="A0AAD5V1W1"/>
<evidence type="ECO:0000313" key="2">
    <source>
        <dbReference type="EMBL" id="KAJ3479810.1"/>
    </source>
</evidence>
<name>A0AAD5V1W1_9APHY</name>
<accession>A0AAD5V1W1</accession>
<feature type="compositionally biased region" description="Low complexity" evidence="1">
    <location>
        <begin position="125"/>
        <end position="136"/>
    </location>
</feature>
<comment type="caution">
    <text evidence="2">The sequence shown here is derived from an EMBL/GenBank/DDBJ whole genome shotgun (WGS) entry which is preliminary data.</text>
</comment>
<keyword evidence="3" id="KW-1185">Reference proteome</keyword>
<dbReference type="EMBL" id="JANAWD010000415">
    <property type="protein sequence ID" value="KAJ3479810.1"/>
    <property type="molecule type" value="Genomic_DNA"/>
</dbReference>
<organism evidence="2 3">
    <name type="scientific">Meripilus lineatus</name>
    <dbReference type="NCBI Taxonomy" id="2056292"/>
    <lineage>
        <taxon>Eukaryota</taxon>
        <taxon>Fungi</taxon>
        <taxon>Dikarya</taxon>
        <taxon>Basidiomycota</taxon>
        <taxon>Agaricomycotina</taxon>
        <taxon>Agaricomycetes</taxon>
        <taxon>Polyporales</taxon>
        <taxon>Meripilaceae</taxon>
        <taxon>Meripilus</taxon>
    </lineage>
</organism>
<feature type="compositionally biased region" description="Pro residues" evidence="1">
    <location>
        <begin position="108"/>
        <end position="124"/>
    </location>
</feature>
<dbReference type="Proteomes" id="UP001212997">
    <property type="component" value="Unassembled WGS sequence"/>
</dbReference>
<evidence type="ECO:0000256" key="1">
    <source>
        <dbReference type="SAM" id="MobiDB-lite"/>
    </source>
</evidence>
<proteinExistence type="predicted"/>
<gene>
    <name evidence="2" type="ORF">NLI96_g8801</name>
</gene>
<sequence>MSNGGGFDPLVVFESLESGGAMAFELPSHINIFASSGYQYEVGQLVSLTDVQLLASVPIADLMAENHAKESVLTLKRDTIITKPPTLKDLPQGFSPDFDTSEFGDPLSTPPLPSAPLPPTPPPSSAVSTPSYRSPLFTPPSTPYPKPPELPLEVRSLKFSLDDPILHAEERATINQE</sequence>
<feature type="region of interest" description="Disordered" evidence="1">
    <location>
        <begin position="84"/>
        <end position="150"/>
    </location>
</feature>
<feature type="compositionally biased region" description="Pro residues" evidence="1">
    <location>
        <begin position="137"/>
        <end position="150"/>
    </location>
</feature>
<evidence type="ECO:0000313" key="3">
    <source>
        <dbReference type="Proteomes" id="UP001212997"/>
    </source>
</evidence>
<protein>
    <submittedName>
        <fullName evidence="2">Uncharacterized protein</fullName>
    </submittedName>
</protein>